<evidence type="ECO:0000313" key="13">
    <source>
        <dbReference type="Proteomes" id="UP001140091"/>
    </source>
</evidence>
<dbReference type="Gene3D" id="3.40.50.1820">
    <property type="entry name" value="alpha/beta hydrolase"/>
    <property type="match status" value="1"/>
</dbReference>
<proteinExistence type="inferred from homology"/>
<evidence type="ECO:0000256" key="6">
    <source>
        <dbReference type="ARBA" id="ARBA00022801"/>
    </source>
</evidence>
<comment type="subcellular location">
    <subcellularLocation>
        <location evidence="1">Secreted</location>
    </subcellularLocation>
</comment>
<dbReference type="EMBL" id="JANBPK010001057">
    <property type="protein sequence ID" value="KAJ2926505.1"/>
    <property type="molecule type" value="Genomic_DNA"/>
</dbReference>
<protein>
    <recommendedName>
        <fullName evidence="9">(4-O-methyl)-D-glucuronate--lignin esterase</fullName>
        <ecNumber evidence="9">3.1.1.117</ecNumber>
    </recommendedName>
</protein>
<comment type="similarity">
    <text evidence="2">Belongs to the carbohydrate esterase 15 (CE15) family.</text>
</comment>
<dbReference type="GO" id="GO:0052689">
    <property type="term" value="F:carboxylic ester hydrolase activity"/>
    <property type="evidence" value="ECO:0007669"/>
    <property type="project" value="UniProtKB-KW"/>
</dbReference>
<evidence type="ECO:0000256" key="5">
    <source>
        <dbReference type="ARBA" id="ARBA00022729"/>
    </source>
</evidence>
<organism evidence="12 13">
    <name type="scientific">Candolleomyces eurysporus</name>
    <dbReference type="NCBI Taxonomy" id="2828524"/>
    <lineage>
        <taxon>Eukaryota</taxon>
        <taxon>Fungi</taxon>
        <taxon>Dikarya</taxon>
        <taxon>Basidiomycota</taxon>
        <taxon>Agaricomycotina</taxon>
        <taxon>Agaricomycetes</taxon>
        <taxon>Agaricomycetidae</taxon>
        <taxon>Agaricales</taxon>
        <taxon>Agaricineae</taxon>
        <taxon>Psathyrellaceae</taxon>
        <taxon>Candolleomyces</taxon>
    </lineage>
</organism>
<feature type="chain" id="PRO_5040974850" description="(4-O-methyl)-D-glucuronate--lignin esterase" evidence="10">
    <location>
        <begin position="20"/>
        <end position="398"/>
    </location>
</feature>
<evidence type="ECO:0000256" key="3">
    <source>
        <dbReference type="ARBA" id="ARBA00022487"/>
    </source>
</evidence>
<evidence type="ECO:0000256" key="2">
    <source>
        <dbReference type="ARBA" id="ARBA00010092"/>
    </source>
</evidence>
<evidence type="ECO:0000256" key="9">
    <source>
        <dbReference type="ARBA" id="ARBA00026105"/>
    </source>
</evidence>
<evidence type="ECO:0000256" key="8">
    <source>
        <dbReference type="ARBA" id="ARBA00024511"/>
    </source>
</evidence>
<gene>
    <name evidence="12" type="ORF">H1R20_g10588</name>
</gene>
<feature type="signal peptide" evidence="10">
    <location>
        <begin position="1"/>
        <end position="19"/>
    </location>
</feature>
<feature type="non-terminal residue" evidence="12">
    <location>
        <position position="398"/>
    </location>
</feature>
<dbReference type="EC" id="3.1.1.117" evidence="9"/>
<evidence type="ECO:0000259" key="11">
    <source>
        <dbReference type="Pfam" id="PF22244"/>
    </source>
</evidence>
<comment type="caution">
    <text evidence="12">The sequence shown here is derived from an EMBL/GenBank/DDBJ whole genome shotgun (WGS) entry which is preliminary data.</text>
</comment>
<keyword evidence="3" id="KW-0719">Serine esterase</keyword>
<keyword evidence="5 10" id="KW-0732">Signal</keyword>
<dbReference type="Pfam" id="PF22244">
    <property type="entry name" value="GCE_fung"/>
    <property type="match status" value="1"/>
</dbReference>
<evidence type="ECO:0000256" key="4">
    <source>
        <dbReference type="ARBA" id="ARBA00022525"/>
    </source>
</evidence>
<dbReference type="Proteomes" id="UP001140091">
    <property type="component" value="Unassembled WGS sequence"/>
</dbReference>
<evidence type="ECO:0000256" key="7">
    <source>
        <dbReference type="ARBA" id="ARBA00023185"/>
    </source>
</evidence>
<keyword evidence="6" id="KW-0378">Hydrolase</keyword>
<name>A0A9W8J1G5_9AGAR</name>
<dbReference type="AlphaFoldDB" id="A0A9W8J1G5"/>
<dbReference type="OrthoDB" id="3781271at2759"/>
<feature type="domain" description="4-O-methyl-glucuronoyl methylesterase-like" evidence="11">
    <location>
        <begin position="97"/>
        <end position="331"/>
    </location>
</feature>
<evidence type="ECO:0000313" key="12">
    <source>
        <dbReference type="EMBL" id="KAJ2926505.1"/>
    </source>
</evidence>
<reference evidence="12" key="1">
    <citation type="submission" date="2022-06" db="EMBL/GenBank/DDBJ databases">
        <title>Genome Sequence of Candolleomyces eurysporus.</title>
        <authorList>
            <person name="Buettner E."/>
        </authorList>
    </citation>
    <scope>NUCLEOTIDE SEQUENCE</scope>
    <source>
        <strain evidence="12">VTCC 930004</strain>
    </source>
</reference>
<sequence>MVSIFRLFAFLALGGATLAQLDAGADRCPTLPDNLILSKLTDPFTFFNKRPVRTKADWACRRAELSELIQRFQVGYLPSKPPTSVAGELLENGVFNVTVTEGEKSITYPVQIRLPAEAEGDGPFPAIISLGGLFNLPAPPGVAVISVNNDLIASQVGGISRGSGLFYDLYGKDHSAGALIAWTWGVGRLIDALEKVPSTKINAKRLAVTGCSRNGKGAMVVGAFEPRIRLTIPQESGAGGAACWRISDDLKKRGNNTQTAGQIVQENVWLGAAFNSYTGQVGVLPFDQHLLTALIAPRAVLVEDNGGIDWLGPESVYGCQRAARSVWRALGVADHIGLSQPPGHNHCALPEVSKPYVNAFIDRFLKDKEDVNTTVFYTGGDFKYEEKDWVDWDVPRLR</sequence>
<comment type="catalytic activity">
    <reaction evidence="8">
        <text>a 4-O-methyl-alpha-D-glucuronosyl ester derivative + H2O = 4-O-methyl-alpha-D-glucuronate derivative + an alcohol + H(+)</text>
        <dbReference type="Rhea" id="RHEA:67452"/>
        <dbReference type="ChEBI" id="CHEBI:15377"/>
        <dbReference type="ChEBI" id="CHEBI:15378"/>
        <dbReference type="ChEBI" id="CHEBI:30879"/>
        <dbReference type="ChEBI" id="CHEBI:171667"/>
        <dbReference type="ChEBI" id="CHEBI:171668"/>
        <dbReference type="EC" id="3.1.1.117"/>
    </reaction>
    <physiologicalReaction direction="left-to-right" evidence="8">
        <dbReference type="Rhea" id="RHEA:67453"/>
    </physiologicalReaction>
</comment>
<dbReference type="InterPro" id="IPR054579">
    <property type="entry name" value="GCE-like_dom"/>
</dbReference>
<accession>A0A9W8J1G5</accession>
<evidence type="ECO:0000256" key="10">
    <source>
        <dbReference type="SAM" id="SignalP"/>
    </source>
</evidence>
<keyword evidence="4" id="KW-0964">Secreted</keyword>
<evidence type="ECO:0000256" key="1">
    <source>
        <dbReference type="ARBA" id="ARBA00004613"/>
    </source>
</evidence>
<dbReference type="InterPro" id="IPR029058">
    <property type="entry name" value="AB_hydrolase_fold"/>
</dbReference>
<keyword evidence="7" id="KW-0439">Lignin degradation</keyword>
<keyword evidence="13" id="KW-1185">Reference proteome</keyword>
<dbReference type="SUPFAM" id="SSF53474">
    <property type="entry name" value="alpha/beta-Hydrolases"/>
    <property type="match status" value="1"/>
</dbReference>
<dbReference type="GO" id="GO:0046274">
    <property type="term" value="P:lignin catabolic process"/>
    <property type="evidence" value="ECO:0007669"/>
    <property type="project" value="UniProtKB-KW"/>
</dbReference>
<dbReference type="GO" id="GO:0005576">
    <property type="term" value="C:extracellular region"/>
    <property type="evidence" value="ECO:0007669"/>
    <property type="project" value="UniProtKB-SubCell"/>
</dbReference>